<evidence type="ECO:0000313" key="2">
    <source>
        <dbReference type="Proteomes" id="UP000053841"/>
    </source>
</evidence>
<dbReference type="KEGG" id="bze:COCCADRAFT_95273"/>
<name>W6Y211_COCC2</name>
<accession>W6Y211</accession>
<sequence>MPDLDCDVSLTNFSIFLWNSTAYNVCDEMNKPISHAAPISRRTKKTPHRYMTKTYAVISGTSPER</sequence>
<organism evidence="1 2">
    <name type="scientific">Cochliobolus carbonum (strain 26-R-13)</name>
    <name type="common">Maize leaf spot fungus</name>
    <name type="synonym">Bipolaris zeicola</name>
    <dbReference type="NCBI Taxonomy" id="930089"/>
    <lineage>
        <taxon>Eukaryota</taxon>
        <taxon>Fungi</taxon>
        <taxon>Dikarya</taxon>
        <taxon>Ascomycota</taxon>
        <taxon>Pezizomycotina</taxon>
        <taxon>Dothideomycetes</taxon>
        <taxon>Pleosporomycetidae</taxon>
        <taxon>Pleosporales</taxon>
        <taxon>Pleosporineae</taxon>
        <taxon>Pleosporaceae</taxon>
        <taxon>Bipolaris</taxon>
    </lineage>
</organism>
<dbReference type="GeneID" id="19153913"/>
<dbReference type="EMBL" id="KI964604">
    <property type="protein sequence ID" value="EUC33742.1"/>
    <property type="molecule type" value="Genomic_DNA"/>
</dbReference>
<reference evidence="1 2" key="1">
    <citation type="journal article" date="2013" name="PLoS Genet.">
        <title>Comparative genome structure, secondary metabolite, and effector coding capacity across Cochliobolus pathogens.</title>
        <authorList>
            <person name="Condon B.J."/>
            <person name="Leng Y."/>
            <person name="Wu D."/>
            <person name="Bushley K.E."/>
            <person name="Ohm R.A."/>
            <person name="Otillar R."/>
            <person name="Martin J."/>
            <person name="Schackwitz W."/>
            <person name="Grimwood J."/>
            <person name="MohdZainudin N."/>
            <person name="Xue C."/>
            <person name="Wang R."/>
            <person name="Manning V.A."/>
            <person name="Dhillon B."/>
            <person name="Tu Z.J."/>
            <person name="Steffenson B.J."/>
            <person name="Salamov A."/>
            <person name="Sun H."/>
            <person name="Lowry S."/>
            <person name="LaButti K."/>
            <person name="Han J."/>
            <person name="Copeland A."/>
            <person name="Lindquist E."/>
            <person name="Barry K."/>
            <person name="Schmutz J."/>
            <person name="Baker S.E."/>
            <person name="Ciuffetti L.M."/>
            <person name="Grigoriev I.V."/>
            <person name="Zhong S."/>
            <person name="Turgeon B.G."/>
        </authorList>
    </citation>
    <scope>NUCLEOTIDE SEQUENCE [LARGE SCALE GENOMIC DNA]</scope>
    <source>
        <strain evidence="1 2">26-R-13</strain>
    </source>
</reference>
<keyword evidence="2" id="KW-1185">Reference proteome</keyword>
<proteinExistence type="predicted"/>
<gene>
    <name evidence="1" type="ORF">COCCADRAFT_95273</name>
</gene>
<protein>
    <submittedName>
        <fullName evidence="1">Uncharacterized protein</fullName>
    </submittedName>
</protein>
<dbReference type="Proteomes" id="UP000053841">
    <property type="component" value="Unassembled WGS sequence"/>
</dbReference>
<dbReference type="RefSeq" id="XP_007711976.1">
    <property type="nucleotide sequence ID" value="XM_007713786.1"/>
</dbReference>
<dbReference type="AlphaFoldDB" id="W6Y211"/>
<dbReference type="HOGENOM" id="CLU_2849352_0_0_1"/>
<evidence type="ECO:0000313" key="1">
    <source>
        <dbReference type="EMBL" id="EUC33742.1"/>
    </source>
</evidence>